<accession>A0ABV9T1J0</accession>
<dbReference type="InterPro" id="IPR025348">
    <property type="entry name" value="DUF4252"/>
</dbReference>
<dbReference type="Proteomes" id="UP001595818">
    <property type="component" value="Unassembled WGS sequence"/>
</dbReference>
<dbReference type="RefSeq" id="WP_377064645.1">
    <property type="nucleotide sequence ID" value="NZ_JBHSJJ010000005.1"/>
</dbReference>
<proteinExistence type="predicted"/>
<comment type="caution">
    <text evidence="1">The sequence shown here is derived from an EMBL/GenBank/DDBJ whole genome shotgun (WGS) entry which is preliminary data.</text>
</comment>
<protein>
    <submittedName>
        <fullName evidence="1">DUF4252 domain-containing protein</fullName>
    </submittedName>
</protein>
<reference evidence="2" key="1">
    <citation type="journal article" date="2019" name="Int. J. Syst. Evol. Microbiol.">
        <title>The Global Catalogue of Microorganisms (GCM) 10K type strain sequencing project: providing services to taxonomists for standard genome sequencing and annotation.</title>
        <authorList>
            <consortium name="The Broad Institute Genomics Platform"/>
            <consortium name="The Broad Institute Genome Sequencing Center for Infectious Disease"/>
            <person name="Wu L."/>
            <person name="Ma J."/>
        </authorList>
    </citation>
    <scope>NUCLEOTIDE SEQUENCE [LARGE SCALE GENOMIC DNA]</scope>
    <source>
        <strain evidence="2">CGMCC 4.7466</strain>
    </source>
</reference>
<dbReference type="Pfam" id="PF14060">
    <property type="entry name" value="DUF4252"/>
    <property type="match status" value="1"/>
</dbReference>
<evidence type="ECO:0000313" key="2">
    <source>
        <dbReference type="Proteomes" id="UP001595818"/>
    </source>
</evidence>
<evidence type="ECO:0000313" key="1">
    <source>
        <dbReference type="EMBL" id="MFC4872342.1"/>
    </source>
</evidence>
<name>A0ABV9T1J0_9BACT</name>
<dbReference type="EMBL" id="JBHSJJ010000005">
    <property type="protein sequence ID" value="MFC4872342.1"/>
    <property type="molecule type" value="Genomic_DNA"/>
</dbReference>
<organism evidence="1 2">
    <name type="scientific">Negadavirga shengliensis</name>
    <dbReference type="NCBI Taxonomy" id="1389218"/>
    <lineage>
        <taxon>Bacteria</taxon>
        <taxon>Pseudomonadati</taxon>
        <taxon>Bacteroidota</taxon>
        <taxon>Cytophagia</taxon>
        <taxon>Cytophagales</taxon>
        <taxon>Cyclobacteriaceae</taxon>
        <taxon>Negadavirga</taxon>
    </lineage>
</organism>
<sequence length="175" mass="20502">MKRYIWLMLWAVCFQIQAQDDAIEKFYSKYMEDDRFSRVYISPKMMQMAGGFLKSATEDSDQDAQKLGELVSKIRGIRILNGEKVRGNQMFEEAIQTLNKNRYEELMDIKDKSQSLKFMVREENGKIRELLMVSGTENDFTLLSMTGTFTYEDLHLLSEKTNLPGMNEYRSNKTN</sequence>
<keyword evidence="2" id="KW-1185">Reference proteome</keyword>
<gene>
    <name evidence="1" type="ORF">ACFPFU_11620</name>
</gene>